<dbReference type="EMBL" id="SLUB01000012">
    <property type="protein sequence ID" value="THE13072.1"/>
    <property type="molecule type" value="Genomic_DNA"/>
</dbReference>
<keyword evidence="2 4" id="KW-0808">Transferase</keyword>
<comment type="caution">
    <text evidence="6">The sequence shown here is derived from an EMBL/GenBank/DDBJ whole genome shotgun (WGS) entry which is preliminary data.</text>
</comment>
<feature type="domain" description="Phospholipid/glycerol acyltransferase" evidence="5">
    <location>
        <begin position="33"/>
        <end position="144"/>
    </location>
</feature>
<keyword evidence="3 4" id="KW-0012">Acyltransferase</keyword>
<dbReference type="SUPFAM" id="SSF69593">
    <property type="entry name" value="Glycerol-3-phosphate (1)-acyltransferase"/>
    <property type="match status" value="1"/>
</dbReference>
<name>A0A4S3PVT4_9BACI</name>
<protein>
    <recommendedName>
        <fullName evidence="4">1-acyl-sn-glycerol-3-phosphate acyltransferase</fullName>
        <ecNumber evidence="4">2.3.1.51</ecNumber>
    </recommendedName>
</protein>
<dbReference type="InterPro" id="IPR002123">
    <property type="entry name" value="Plipid/glycerol_acylTrfase"/>
</dbReference>
<proteinExistence type="inferred from homology"/>
<dbReference type="STRING" id="1033734.GCA_000285535_02014"/>
<reference evidence="6 7" key="1">
    <citation type="journal article" date="2019" name="Indoor Air">
        <title>Impacts of indoor surface finishes on bacterial viability.</title>
        <authorList>
            <person name="Hu J."/>
            <person name="Maamar S.B."/>
            <person name="Glawe A.J."/>
            <person name="Gottel N."/>
            <person name="Gilbert J.A."/>
            <person name="Hartmann E.M."/>
        </authorList>
    </citation>
    <scope>NUCLEOTIDE SEQUENCE [LARGE SCALE GENOMIC DNA]</scope>
    <source>
        <strain evidence="6 7">AF060A6</strain>
    </source>
</reference>
<evidence type="ECO:0000256" key="4">
    <source>
        <dbReference type="RuleBase" id="RU361267"/>
    </source>
</evidence>
<dbReference type="GO" id="GO:0006654">
    <property type="term" value="P:phosphatidic acid biosynthetic process"/>
    <property type="evidence" value="ECO:0007669"/>
    <property type="project" value="TreeGrafter"/>
</dbReference>
<gene>
    <name evidence="6" type="ORF">E1I69_09385</name>
</gene>
<comment type="catalytic activity">
    <reaction evidence="4">
        <text>a 1-acyl-sn-glycero-3-phosphate + an acyl-CoA = a 1,2-diacyl-sn-glycero-3-phosphate + CoA</text>
        <dbReference type="Rhea" id="RHEA:19709"/>
        <dbReference type="ChEBI" id="CHEBI:57287"/>
        <dbReference type="ChEBI" id="CHEBI:57970"/>
        <dbReference type="ChEBI" id="CHEBI:58342"/>
        <dbReference type="ChEBI" id="CHEBI:58608"/>
        <dbReference type="EC" id="2.3.1.51"/>
    </reaction>
</comment>
<dbReference type="OrthoDB" id="9803035at2"/>
<comment type="domain">
    <text evidence="4">The HXXXXD motif is essential for acyltransferase activity and may constitute the binding site for the phosphate moiety of the glycerol-3-phosphate.</text>
</comment>
<evidence type="ECO:0000256" key="1">
    <source>
        <dbReference type="ARBA" id="ARBA00008655"/>
    </source>
</evidence>
<keyword evidence="4" id="KW-0443">Lipid metabolism</keyword>
<dbReference type="GO" id="GO:0016020">
    <property type="term" value="C:membrane"/>
    <property type="evidence" value="ECO:0007669"/>
    <property type="project" value="InterPro"/>
</dbReference>
<dbReference type="GO" id="GO:0003841">
    <property type="term" value="F:1-acylglycerol-3-phosphate O-acyltransferase activity"/>
    <property type="evidence" value="ECO:0007669"/>
    <property type="project" value="UniProtKB-UniRule"/>
</dbReference>
<evidence type="ECO:0000313" key="7">
    <source>
        <dbReference type="Proteomes" id="UP000306477"/>
    </source>
</evidence>
<keyword evidence="4" id="KW-0444">Lipid biosynthesis</keyword>
<dbReference type="Pfam" id="PF01553">
    <property type="entry name" value="Acyltransferase"/>
    <property type="match status" value="1"/>
</dbReference>
<evidence type="ECO:0000256" key="2">
    <source>
        <dbReference type="ARBA" id="ARBA00022679"/>
    </source>
</evidence>
<keyword evidence="4" id="KW-0594">Phospholipid biosynthesis</keyword>
<dbReference type="InterPro" id="IPR004552">
    <property type="entry name" value="AGP_acyltrans"/>
</dbReference>
<keyword evidence="7" id="KW-1185">Reference proteome</keyword>
<evidence type="ECO:0000259" key="5">
    <source>
        <dbReference type="SMART" id="SM00563"/>
    </source>
</evidence>
<dbReference type="Proteomes" id="UP000306477">
    <property type="component" value="Unassembled WGS sequence"/>
</dbReference>
<dbReference type="RefSeq" id="WP_136379348.1">
    <property type="nucleotide sequence ID" value="NZ_SLUB01000012.1"/>
</dbReference>
<sequence>MYHFIASIVKGILTLTGGIKVYNREKLPKDGAYVIACTHTGYIDILWLGVSLLPRQIHYMAKKELFKNKRIGTFLSKLNAFPVDRDNPGPSVLKIPSRLLSKGEIVGMFPSGTRTNEQTALKQGAITIAQRSKVPVVPAAYVGPNTVKELLKFKKAKLIFGDPMFIASPDMDAKQAREHFTHELERKFELLRDELQNGHN</sequence>
<dbReference type="PANTHER" id="PTHR10434">
    <property type="entry name" value="1-ACYL-SN-GLYCEROL-3-PHOSPHATE ACYLTRANSFERASE"/>
    <property type="match status" value="1"/>
</dbReference>
<dbReference type="SMART" id="SM00563">
    <property type="entry name" value="PlsC"/>
    <property type="match status" value="1"/>
</dbReference>
<comment type="similarity">
    <text evidence="1 4">Belongs to the 1-acyl-sn-glycerol-3-phosphate acyltransferase family.</text>
</comment>
<evidence type="ECO:0000313" key="6">
    <source>
        <dbReference type="EMBL" id="THE13072.1"/>
    </source>
</evidence>
<dbReference type="EC" id="2.3.1.51" evidence="4"/>
<keyword evidence="4" id="KW-1208">Phospholipid metabolism</keyword>
<organism evidence="6 7">
    <name type="scientific">Bacillus timonensis</name>
    <dbReference type="NCBI Taxonomy" id="1033734"/>
    <lineage>
        <taxon>Bacteria</taxon>
        <taxon>Bacillati</taxon>
        <taxon>Bacillota</taxon>
        <taxon>Bacilli</taxon>
        <taxon>Bacillales</taxon>
        <taxon>Bacillaceae</taxon>
        <taxon>Bacillus</taxon>
    </lineage>
</organism>
<dbReference type="NCBIfam" id="TIGR00530">
    <property type="entry name" value="AGP_acyltrn"/>
    <property type="match status" value="1"/>
</dbReference>
<dbReference type="CDD" id="cd07989">
    <property type="entry name" value="LPLAT_AGPAT-like"/>
    <property type="match status" value="1"/>
</dbReference>
<dbReference type="AlphaFoldDB" id="A0A4S3PVT4"/>
<dbReference type="PANTHER" id="PTHR10434:SF40">
    <property type="entry name" value="1-ACYL-SN-GLYCEROL-3-PHOSPHATE ACYLTRANSFERASE"/>
    <property type="match status" value="1"/>
</dbReference>
<evidence type="ECO:0000256" key="3">
    <source>
        <dbReference type="ARBA" id="ARBA00023315"/>
    </source>
</evidence>
<accession>A0A4S3PVT4</accession>